<reference evidence="1" key="1">
    <citation type="submission" date="2021-05" db="EMBL/GenBank/DDBJ databases">
        <authorList>
            <person name="Alioto T."/>
            <person name="Alioto T."/>
            <person name="Gomez Garrido J."/>
        </authorList>
    </citation>
    <scope>NUCLEOTIDE SEQUENCE</scope>
</reference>
<organism evidence="1">
    <name type="scientific">Culex pipiens</name>
    <name type="common">House mosquito</name>
    <dbReference type="NCBI Taxonomy" id="7175"/>
    <lineage>
        <taxon>Eukaryota</taxon>
        <taxon>Metazoa</taxon>
        <taxon>Ecdysozoa</taxon>
        <taxon>Arthropoda</taxon>
        <taxon>Hexapoda</taxon>
        <taxon>Insecta</taxon>
        <taxon>Pterygota</taxon>
        <taxon>Neoptera</taxon>
        <taxon>Endopterygota</taxon>
        <taxon>Diptera</taxon>
        <taxon>Nematocera</taxon>
        <taxon>Culicoidea</taxon>
        <taxon>Culicidae</taxon>
        <taxon>Culicinae</taxon>
        <taxon>Culicini</taxon>
        <taxon>Culex</taxon>
        <taxon>Culex</taxon>
    </lineage>
</organism>
<dbReference type="EMBL" id="HBUE01287946">
    <property type="protein sequence ID" value="CAG6572656.1"/>
    <property type="molecule type" value="Transcribed_RNA"/>
</dbReference>
<protein>
    <submittedName>
        <fullName evidence="1">(northern house mosquito) hypothetical protein</fullName>
    </submittedName>
</protein>
<name>A0A8D8JPC0_CULPI</name>
<dbReference type="EMBL" id="HBUE01182327">
    <property type="protein sequence ID" value="CAG6521089.1"/>
    <property type="molecule type" value="Transcribed_RNA"/>
</dbReference>
<dbReference type="EMBL" id="HBUE01089841">
    <property type="protein sequence ID" value="CAG6480985.1"/>
    <property type="molecule type" value="Transcribed_RNA"/>
</dbReference>
<dbReference type="AlphaFoldDB" id="A0A8D8JPC0"/>
<accession>A0A8D8JPC0</accession>
<proteinExistence type="predicted"/>
<sequence length="157" mass="17523">MSSWSSFLQSFSSDSASPSEYSFSRKLACLRLAEFLFFLGVRMPSSADLRPERTGVSTEPLPEDFSGVRSANRFWQVGFRASVRRWATTFSFGVVRWKFEMSSMLAVVVGVRTLPVTTFRAEAGSSKLESAVSLSSSIVASTDRTTEQDALIEWYEL</sequence>
<evidence type="ECO:0000313" key="1">
    <source>
        <dbReference type="EMBL" id="CAG6572656.1"/>
    </source>
</evidence>